<reference evidence="2" key="1">
    <citation type="submission" date="2021-02" db="EMBL/GenBank/DDBJ databases">
        <authorList>
            <person name="Dougan E. K."/>
            <person name="Rhodes N."/>
            <person name="Thang M."/>
            <person name="Chan C."/>
        </authorList>
    </citation>
    <scope>NUCLEOTIDE SEQUENCE</scope>
</reference>
<evidence type="ECO:0000313" key="2">
    <source>
        <dbReference type="EMBL" id="CAE8639290.1"/>
    </source>
</evidence>
<protein>
    <submittedName>
        <fullName evidence="2">Uncharacterized protein</fullName>
    </submittedName>
</protein>
<proteinExistence type="predicted"/>
<name>A0A813HL46_POLGL</name>
<organism evidence="2 3">
    <name type="scientific">Polarella glacialis</name>
    <name type="common">Dinoflagellate</name>
    <dbReference type="NCBI Taxonomy" id="89957"/>
    <lineage>
        <taxon>Eukaryota</taxon>
        <taxon>Sar</taxon>
        <taxon>Alveolata</taxon>
        <taxon>Dinophyceae</taxon>
        <taxon>Suessiales</taxon>
        <taxon>Suessiaceae</taxon>
        <taxon>Polarella</taxon>
    </lineage>
</organism>
<gene>
    <name evidence="2" type="ORF">PGLA1383_LOCUS54335</name>
</gene>
<accession>A0A813HL46</accession>
<sequence length="182" mass="20610">MDAMGDKSSWTPQGPVKPPVEHPFWQGSISHANMDRTSGLSRGTVKIDSYARDGVCGVAQQGLGGYMCDVRGKLSQDFLNCKKAMPNSQFRSDEYQWRSSRRTCTGPTIQEPDKFSYRPPFVPRHGSYVTLPWAQGLPPVYDSQVEHFNATCLERSRLKRLKAAKQEVREAQRTVQGLEEWE</sequence>
<feature type="region of interest" description="Disordered" evidence="1">
    <location>
        <begin position="1"/>
        <end position="22"/>
    </location>
</feature>
<dbReference type="AlphaFoldDB" id="A0A813HL46"/>
<dbReference type="Proteomes" id="UP000654075">
    <property type="component" value="Unassembled WGS sequence"/>
</dbReference>
<evidence type="ECO:0000313" key="3">
    <source>
        <dbReference type="Proteomes" id="UP000654075"/>
    </source>
</evidence>
<keyword evidence="3" id="KW-1185">Reference proteome</keyword>
<feature type="non-terminal residue" evidence="2">
    <location>
        <position position="182"/>
    </location>
</feature>
<dbReference type="EMBL" id="CAJNNV010032209">
    <property type="protein sequence ID" value="CAE8639290.1"/>
    <property type="molecule type" value="Genomic_DNA"/>
</dbReference>
<evidence type="ECO:0000256" key="1">
    <source>
        <dbReference type="SAM" id="MobiDB-lite"/>
    </source>
</evidence>
<comment type="caution">
    <text evidence="2">The sequence shown here is derived from an EMBL/GenBank/DDBJ whole genome shotgun (WGS) entry which is preliminary data.</text>
</comment>